<dbReference type="GO" id="GO:0008270">
    <property type="term" value="F:zinc ion binding"/>
    <property type="evidence" value="ECO:0007669"/>
    <property type="project" value="InterPro"/>
</dbReference>
<proteinExistence type="predicted"/>
<dbReference type="CDD" id="cd12148">
    <property type="entry name" value="fungal_TF_MHR"/>
    <property type="match status" value="1"/>
</dbReference>
<evidence type="ECO:0000256" key="3">
    <source>
        <dbReference type="SAM" id="MobiDB-lite"/>
    </source>
</evidence>
<name>A0A2S7XX41_BEABA</name>
<dbReference type="Pfam" id="PF04082">
    <property type="entry name" value="Fungal_trans"/>
    <property type="match status" value="1"/>
</dbReference>
<dbReference type="GO" id="GO:0003677">
    <property type="term" value="F:DNA binding"/>
    <property type="evidence" value="ECO:0007669"/>
    <property type="project" value="InterPro"/>
</dbReference>
<dbReference type="GO" id="GO:0006351">
    <property type="term" value="P:DNA-templated transcription"/>
    <property type="evidence" value="ECO:0007669"/>
    <property type="project" value="InterPro"/>
</dbReference>
<dbReference type="GO" id="GO:0005634">
    <property type="term" value="C:nucleus"/>
    <property type="evidence" value="ECO:0007669"/>
    <property type="project" value="UniProtKB-SubCell"/>
</dbReference>
<comment type="subcellular location">
    <subcellularLocation>
        <location evidence="1">Nucleus</location>
    </subcellularLocation>
</comment>
<dbReference type="EMBL" id="JRHA01000001">
    <property type="protein sequence ID" value="PQK08212.1"/>
    <property type="molecule type" value="Genomic_DNA"/>
</dbReference>
<dbReference type="InterPro" id="IPR007219">
    <property type="entry name" value="XnlR_reg_dom"/>
</dbReference>
<gene>
    <name evidence="5" type="ORF">BB8028_0001g02900</name>
</gene>
<dbReference type="InterPro" id="IPR050613">
    <property type="entry name" value="Sec_Metabolite_Reg"/>
</dbReference>
<evidence type="ECO:0000313" key="6">
    <source>
        <dbReference type="Proteomes" id="UP000237441"/>
    </source>
</evidence>
<keyword evidence="2" id="KW-0539">Nucleus</keyword>
<comment type="caution">
    <text evidence="5">The sequence shown here is derived from an EMBL/GenBank/DDBJ whole genome shotgun (WGS) entry which is preliminary data.</text>
</comment>
<dbReference type="PANTHER" id="PTHR31001">
    <property type="entry name" value="UNCHARACTERIZED TRANSCRIPTIONAL REGULATORY PROTEIN"/>
    <property type="match status" value="1"/>
</dbReference>
<evidence type="ECO:0000256" key="1">
    <source>
        <dbReference type="ARBA" id="ARBA00004123"/>
    </source>
</evidence>
<evidence type="ECO:0000256" key="2">
    <source>
        <dbReference type="ARBA" id="ARBA00023242"/>
    </source>
</evidence>
<organism evidence="5 6">
    <name type="scientific">Beauveria bassiana</name>
    <name type="common">White muscardine disease fungus</name>
    <name type="synonym">Tritirachium shiotae</name>
    <dbReference type="NCBI Taxonomy" id="176275"/>
    <lineage>
        <taxon>Eukaryota</taxon>
        <taxon>Fungi</taxon>
        <taxon>Dikarya</taxon>
        <taxon>Ascomycota</taxon>
        <taxon>Pezizomycotina</taxon>
        <taxon>Sordariomycetes</taxon>
        <taxon>Hypocreomycetidae</taxon>
        <taxon>Hypocreales</taxon>
        <taxon>Cordycipitaceae</taxon>
        <taxon>Beauveria</taxon>
    </lineage>
</organism>
<evidence type="ECO:0000259" key="4">
    <source>
        <dbReference type="SMART" id="SM00906"/>
    </source>
</evidence>
<feature type="domain" description="Xylanolytic transcriptional activator regulatory" evidence="4">
    <location>
        <begin position="314"/>
        <end position="388"/>
    </location>
</feature>
<dbReference type="AlphaFoldDB" id="A0A2S7XX41"/>
<dbReference type="PANTHER" id="PTHR31001:SF74">
    <property type="entry name" value="ZN(II)2CYS6 TRANSCRIPTION FACTOR (EUROFUNG)"/>
    <property type="match status" value="1"/>
</dbReference>
<sequence>MLPCSNCSIRGLGSSCVYAHTMAPSSSTAPNDAAQEQAPASMQDRINKLEILVLDLMHQTSPSSSASPMPPLPPDQGCQSGTHSSRLDAESKTAGVSASFHDVSPSPSDYGSFRHTEKVVSYVSSSHWTAVLDSIIDLRNHLAQEKDTILPVSELTRANSKIVKPQLFYSGQLDDTVASIISNLPPRPTVDRLLSRYFNDLDIAPGVVHSGQFLAEYEEFWRAPESASVAWVGLLFSIICLSTHLQQTPPTQPGHEGKGSQLGEKNRLINLYKSQSIKCLILCRWTEGGPHVLETLILYFLVECFHLKDVKIGIWVLVGNIVQIAIHMGYHRDAKHFPSISPFVGEMRRRVWAMILQLDFSVSSQLGLPRLVREQHADTEKPSNLYDMYFDRSTLILLASRPETDVTPTLYVLAKLRLLDVGAKVADLATEPRPRAYSDILKLDQEIYKAQDKLPPIFKWTGLALNVSSQVMIQRIWLEVICQQLRIVLHKKYLRLLQPQQQFRHSKSTCLNAAMKILELQRLIDQETQTDGLWYQSRWRVSSAFNNDFLLATSVLCFYLKTYDKLPKKSLDDSPADVTEELADSDSIKKSLQQAQEIWTRQCADSKEAKKAVAALHHVLGPMGVNSHLQSDCDTQNISGHSFLSTPAISHFSGKYRCHGLRGMATSSKFLTDSWQEFDYSDATFGSVDGFNWQGFAAELIPSNEHWAGAGDL</sequence>
<protein>
    <recommendedName>
        <fullName evidence="4">Xylanolytic transcriptional activator regulatory domain-containing protein</fullName>
    </recommendedName>
</protein>
<dbReference type="SMART" id="SM00906">
    <property type="entry name" value="Fungal_trans"/>
    <property type="match status" value="1"/>
</dbReference>
<reference evidence="5 6" key="1">
    <citation type="submission" date="2016-07" db="EMBL/GenBank/DDBJ databases">
        <title>Comparative genomics of the entomopathogenic fungus Beauveria bassiana.</title>
        <authorList>
            <person name="Valero Jimenez C.A."/>
            <person name="Zwaan B.J."/>
            <person name="Van Kan J.A."/>
            <person name="Takken W."/>
            <person name="Debets A.J."/>
            <person name="Schoustra S.E."/>
            <person name="Koenraadt C.J."/>
        </authorList>
    </citation>
    <scope>NUCLEOTIDE SEQUENCE [LARGE SCALE GENOMIC DNA]</scope>
    <source>
        <strain evidence="5 6">ARSEF 8028</strain>
    </source>
</reference>
<dbReference type="OrthoDB" id="5431381at2759"/>
<accession>A0A2S7XX41</accession>
<feature type="region of interest" description="Disordered" evidence="3">
    <location>
        <begin position="60"/>
        <end position="100"/>
    </location>
</feature>
<evidence type="ECO:0000313" key="5">
    <source>
        <dbReference type="EMBL" id="PQK08212.1"/>
    </source>
</evidence>
<dbReference type="Proteomes" id="UP000237441">
    <property type="component" value="Unassembled WGS sequence"/>
</dbReference>